<dbReference type="Proteomes" id="UP000218615">
    <property type="component" value="Unassembled WGS sequence"/>
</dbReference>
<proteinExistence type="predicted"/>
<reference evidence="3" key="1">
    <citation type="submission" date="2017-06" db="EMBL/GenBank/DDBJ databases">
        <authorList>
            <person name="Cremers G."/>
        </authorList>
    </citation>
    <scope>NUCLEOTIDE SEQUENCE [LARGE SCALE GENOMIC DNA]</scope>
</reference>
<organism evidence="2 3">
    <name type="scientific">Candidatus Methanoperedens nitratireducens</name>
    <dbReference type="NCBI Taxonomy" id="1392998"/>
    <lineage>
        <taxon>Archaea</taxon>
        <taxon>Methanobacteriati</taxon>
        <taxon>Methanobacteriota</taxon>
        <taxon>Stenosarchaea group</taxon>
        <taxon>Methanomicrobia</taxon>
        <taxon>Methanosarcinales</taxon>
        <taxon>ANME-2 cluster</taxon>
        <taxon>Candidatus Methanoperedentaceae</taxon>
        <taxon>Candidatus Methanoperedens</taxon>
    </lineage>
</organism>
<name>A0A284VNT2_9EURY</name>
<keyword evidence="3" id="KW-1185">Reference proteome</keyword>
<evidence type="ECO:0000259" key="1">
    <source>
        <dbReference type="Pfam" id="PF13439"/>
    </source>
</evidence>
<dbReference type="EMBL" id="FZMP01000124">
    <property type="protein sequence ID" value="SNQ60945.1"/>
    <property type="molecule type" value="Genomic_DNA"/>
</dbReference>
<sequence length="144" mass="16707">MKIAFVYDAVYPWVKGGAEKRIYELGRRLAWQGNEVHVFGVKWWEGSEIIEHEGMVLHGVCAPVELYVNGRRSISEAVIFSLKLLPYLSGERFDIIDASAFPYFPCFTVKLISIIKKIPLVVTWHEVWGNYWYEYIGWRGFSGN</sequence>
<dbReference type="STRING" id="1392998.ANME2D_00064"/>
<dbReference type="AlphaFoldDB" id="A0A284VNT2"/>
<gene>
    <name evidence="2" type="ORF">MNV_210052</name>
</gene>
<dbReference type="Gene3D" id="3.40.50.2000">
    <property type="entry name" value="Glycogen Phosphorylase B"/>
    <property type="match status" value="1"/>
</dbReference>
<dbReference type="InterPro" id="IPR028098">
    <property type="entry name" value="Glyco_trans_4-like_N"/>
</dbReference>
<accession>A0A284VNT2</accession>
<dbReference type="GO" id="GO:0016757">
    <property type="term" value="F:glycosyltransferase activity"/>
    <property type="evidence" value="ECO:0007669"/>
    <property type="project" value="UniProtKB-KW"/>
</dbReference>
<feature type="domain" description="Glycosyltransferase subfamily 4-like N-terminal" evidence="1">
    <location>
        <begin position="16"/>
        <end position="133"/>
    </location>
</feature>
<dbReference type="Pfam" id="PF13439">
    <property type="entry name" value="Glyco_transf_4"/>
    <property type="match status" value="1"/>
</dbReference>
<keyword evidence="2" id="KW-0808">Transferase</keyword>
<evidence type="ECO:0000313" key="3">
    <source>
        <dbReference type="Proteomes" id="UP000218615"/>
    </source>
</evidence>
<keyword evidence="2" id="KW-0328">Glycosyltransferase</keyword>
<dbReference type="SUPFAM" id="SSF53756">
    <property type="entry name" value="UDP-Glycosyltransferase/glycogen phosphorylase"/>
    <property type="match status" value="1"/>
</dbReference>
<dbReference type="RefSeq" id="WP_257000011.1">
    <property type="nucleotide sequence ID" value="NZ_FZMP01000124.1"/>
</dbReference>
<evidence type="ECO:0000313" key="2">
    <source>
        <dbReference type="EMBL" id="SNQ60945.1"/>
    </source>
</evidence>
<protein>
    <submittedName>
        <fullName evidence="2">Galactosyltransferase</fullName>
    </submittedName>
</protein>